<name>A0ABD0TD61_LOXSC</name>
<dbReference type="PANTHER" id="PTHR13002">
    <property type="entry name" value="C3ORF1 PROTEIN-RELATED"/>
    <property type="match status" value="1"/>
</dbReference>
<evidence type="ECO:0000256" key="2">
    <source>
        <dbReference type="ARBA" id="ARBA00008444"/>
    </source>
</evidence>
<evidence type="ECO:0000256" key="7">
    <source>
        <dbReference type="ARBA" id="ARBA00041344"/>
    </source>
</evidence>
<evidence type="ECO:0000256" key="1">
    <source>
        <dbReference type="ARBA" id="ARBA00004141"/>
    </source>
</evidence>
<dbReference type="PANTHER" id="PTHR13002:SF1">
    <property type="entry name" value="COMPLEX I ASSEMBLY FACTOR TIMMDC1, MITOCHONDRIAL"/>
    <property type="match status" value="1"/>
</dbReference>
<keyword evidence="3 8" id="KW-0812">Transmembrane</keyword>
<proteinExistence type="inferred from homology"/>
<comment type="similarity">
    <text evidence="2">Belongs to the Tim17/Tim22/Tim23 family.</text>
</comment>
<accession>A0ABD0TD61</accession>
<dbReference type="EMBL" id="JBEDNZ010000007">
    <property type="protein sequence ID" value="KAL0840532.1"/>
    <property type="molecule type" value="Genomic_DNA"/>
</dbReference>
<organism evidence="9 12">
    <name type="scientific">Loxostege sticticalis</name>
    <name type="common">Beet webworm moth</name>
    <dbReference type="NCBI Taxonomy" id="481309"/>
    <lineage>
        <taxon>Eukaryota</taxon>
        <taxon>Metazoa</taxon>
        <taxon>Ecdysozoa</taxon>
        <taxon>Arthropoda</taxon>
        <taxon>Hexapoda</taxon>
        <taxon>Insecta</taxon>
        <taxon>Pterygota</taxon>
        <taxon>Neoptera</taxon>
        <taxon>Endopterygota</taxon>
        <taxon>Lepidoptera</taxon>
        <taxon>Glossata</taxon>
        <taxon>Ditrysia</taxon>
        <taxon>Pyraloidea</taxon>
        <taxon>Crambidae</taxon>
        <taxon>Pyraustinae</taxon>
        <taxon>Loxostege</taxon>
    </lineage>
</organism>
<comment type="subcellular location">
    <subcellularLocation>
        <location evidence="1">Membrane</location>
        <topology evidence="1">Multi-pass membrane protein</topology>
    </subcellularLocation>
</comment>
<keyword evidence="11" id="KW-1185">Reference proteome</keyword>
<evidence type="ECO:0000256" key="6">
    <source>
        <dbReference type="ARBA" id="ARBA00040778"/>
    </source>
</evidence>
<evidence type="ECO:0000313" key="11">
    <source>
        <dbReference type="Proteomes" id="UP001549920"/>
    </source>
</evidence>
<dbReference type="GO" id="GO:0016020">
    <property type="term" value="C:membrane"/>
    <property type="evidence" value="ECO:0007669"/>
    <property type="project" value="UniProtKB-SubCell"/>
</dbReference>
<keyword evidence="5 8" id="KW-0472">Membrane</keyword>
<protein>
    <recommendedName>
        <fullName evidence="6">Complex I assembly factor TIMMDC1, mitochondrial</fullName>
    </recommendedName>
    <alternativeName>
        <fullName evidence="7">Translocase of inner mitochondrial membrane domain-containing protein 1</fullName>
    </alternativeName>
</protein>
<evidence type="ECO:0000256" key="3">
    <source>
        <dbReference type="ARBA" id="ARBA00022692"/>
    </source>
</evidence>
<comment type="caution">
    <text evidence="9">The sequence shown here is derived from an EMBL/GenBank/DDBJ whole genome shotgun (WGS) entry which is preliminary data.</text>
</comment>
<evidence type="ECO:0000313" key="10">
    <source>
        <dbReference type="EMBL" id="KAL0892334.1"/>
    </source>
</evidence>
<evidence type="ECO:0000256" key="4">
    <source>
        <dbReference type="ARBA" id="ARBA00022989"/>
    </source>
</evidence>
<reference evidence="11 12" key="1">
    <citation type="submission" date="2024-06" db="EMBL/GenBank/DDBJ databases">
        <title>A chromosome-level genome assembly of beet webworm, Loxostege sticticalis.</title>
        <authorList>
            <person name="Zhang Y."/>
        </authorList>
    </citation>
    <scope>NUCLEOTIDE SEQUENCE [LARGE SCALE GENOMIC DNA]</scope>
    <source>
        <strain evidence="10">AQ026</strain>
        <strain evidence="9">AQ028</strain>
        <tissue evidence="9">Male pupae</tissue>
        <tissue evidence="10">Whole body</tissue>
    </source>
</reference>
<dbReference type="InterPro" id="IPR055299">
    <property type="entry name" value="TIMMDC1"/>
</dbReference>
<sequence>MLRTVVRLTPTFIFPIFENRNEHDHDTLKPQNAETERSGIERVKKMFSRNEYEEVSPELHNVVQAAMCGAFFGACMGGFARSRDAYLYFIENNQATIFKSTMEAKKKLQDYVTVAFAKGAYRWGWRLGIFSGMFSLIATTISVYRGDTTLVEYITAGAITGGLYKANLGLAATFVGAGLGAALSTIAGLAILGLLKITGVSMDDIRKAMYRIKEAREDQFNQAVEKSAKIKNDDLTKHHDDLVAEKGEKNIEQLVE</sequence>
<evidence type="ECO:0000313" key="9">
    <source>
        <dbReference type="EMBL" id="KAL0840532.1"/>
    </source>
</evidence>
<feature type="transmembrane region" description="Helical" evidence="8">
    <location>
        <begin position="123"/>
        <end position="144"/>
    </location>
</feature>
<dbReference type="Proteomes" id="UP001549921">
    <property type="component" value="Unassembled WGS sequence"/>
</dbReference>
<evidence type="ECO:0000256" key="5">
    <source>
        <dbReference type="ARBA" id="ARBA00023136"/>
    </source>
</evidence>
<dbReference type="Proteomes" id="UP001549920">
    <property type="component" value="Unassembled WGS sequence"/>
</dbReference>
<feature type="transmembrane region" description="Helical" evidence="8">
    <location>
        <begin position="170"/>
        <end position="195"/>
    </location>
</feature>
<keyword evidence="4 8" id="KW-1133">Transmembrane helix</keyword>
<evidence type="ECO:0000313" key="12">
    <source>
        <dbReference type="Proteomes" id="UP001549921"/>
    </source>
</evidence>
<gene>
    <name evidence="10" type="ORF">ABMA27_015477</name>
    <name evidence="9" type="ORF">ABMA28_015750</name>
</gene>
<evidence type="ECO:0000256" key="8">
    <source>
        <dbReference type="SAM" id="Phobius"/>
    </source>
</evidence>
<dbReference type="Pfam" id="PF02466">
    <property type="entry name" value="Tim17"/>
    <property type="match status" value="1"/>
</dbReference>
<dbReference type="EMBL" id="JBEUOH010000007">
    <property type="protein sequence ID" value="KAL0892334.1"/>
    <property type="molecule type" value="Genomic_DNA"/>
</dbReference>
<dbReference type="AlphaFoldDB" id="A0ABD0TD61"/>